<evidence type="ECO:0000313" key="2">
    <source>
        <dbReference type="EMBL" id="PRY83591.1"/>
    </source>
</evidence>
<accession>A0A2T0WA64</accession>
<keyword evidence="1" id="KW-0812">Transmembrane</keyword>
<gene>
    <name evidence="2" type="ORF">CLV38_10314</name>
</gene>
<proteinExistence type="predicted"/>
<dbReference type="InterPro" id="IPR045620">
    <property type="entry name" value="DUF6442"/>
</dbReference>
<dbReference type="Pfam" id="PF20040">
    <property type="entry name" value="DUF6442"/>
    <property type="match status" value="1"/>
</dbReference>
<organism evidence="2 3">
    <name type="scientific">Alkalibacterium olivapovliticus</name>
    <dbReference type="NCBI Taxonomy" id="99907"/>
    <lineage>
        <taxon>Bacteria</taxon>
        <taxon>Bacillati</taxon>
        <taxon>Bacillota</taxon>
        <taxon>Bacilli</taxon>
        <taxon>Lactobacillales</taxon>
        <taxon>Carnobacteriaceae</taxon>
        <taxon>Alkalibacterium</taxon>
    </lineage>
</organism>
<keyword evidence="3" id="KW-1185">Reference proteome</keyword>
<evidence type="ECO:0000313" key="3">
    <source>
        <dbReference type="Proteomes" id="UP000238205"/>
    </source>
</evidence>
<comment type="caution">
    <text evidence="2">The sequence shown here is derived from an EMBL/GenBank/DDBJ whole genome shotgun (WGS) entry which is preliminary data.</text>
</comment>
<keyword evidence="1" id="KW-1133">Transmembrane helix</keyword>
<name>A0A2T0WA64_9LACT</name>
<dbReference type="Proteomes" id="UP000238205">
    <property type="component" value="Unassembled WGS sequence"/>
</dbReference>
<dbReference type="AlphaFoldDB" id="A0A2T0WA64"/>
<feature type="transmembrane region" description="Helical" evidence="1">
    <location>
        <begin position="20"/>
        <end position="42"/>
    </location>
</feature>
<sequence length="99" mass="11476">MNKRMIFNKNNENTIIEHNAFKLGYIVSNIIIIAFMFLRIYFDEPIGELMTITLINTLVVSLYRVYHMNSKLTFVFALVMAFITLGLLVATLLSQYGVY</sequence>
<evidence type="ECO:0000256" key="1">
    <source>
        <dbReference type="SAM" id="Phobius"/>
    </source>
</evidence>
<reference evidence="2 3" key="1">
    <citation type="submission" date="2018-03" db="EMBL/GenBank/DDBJ databases">
        <title>Genomic Encyclopedia of Archaeal and Bacterial Type Strains, Phase II (KMG-II): from individual species to whole genera.</title>
        <authorList>
            <person name="Goeker M."/>
        </authorList>
    </citation>
    <scope>NUCLEOTIDE SEQUENCE [LARGE SCALE GENOMIC DNA]</scope>
    <source>
        <strain evidence="2 3">DSM 13175</strain>
    </source>
</reference>
<keyword evidence="1" id="KW-0472">Membrane</keyword>
<feature type="transmembrane region" description="Helical" evidence="1">
    <location>
        <begin position="48"/>
        <end position="66"/>
    </location>
</feature>
<dbReference type="EMBL" id="PVTO01000003">
    <property type="protein sequence ID" value="PRY83591.1"/>
    <property type="molecule type" value="Genomic_DNA"/>
</dbReference>
<feature type="transmembrane region" description="Helical" evidence="1">
    <location>
        <begin position="73"/>
        <end position="93"/>
    </location>
</feature>
<protein>
    <submittedName>
        <fullName evidence="2">Uncharacterized protein</fullName>
    </submittedName>
</protein>